<evidence type="ECO:0000256" key="4">
    <source>
        <dbReference type="RuleBase" id="RU003690"/>
    </source>
</evidence>
<keyword evidence="3" id="KW-0326">Glycosidase</keyword>
<reference evidence="7 8" key="1">
    <citation type="submission" date="2019-09" db="EMBL/GenBank/DDBJ databases">
        <authorList>
            <person name="Wang X."/>
        </authorList>
    </citation>
    <scope>NUCLEOTIDE SEQUENCE [LARGE SCALE GENOMIC DNA]</scope>
    <source>
        <strain evidence="7 8">CICC 11023</strain>
    </source>
</reference>
<organism evidence="7 8">
    <name type="scientific">Nocardia colli</name>
    <dbReference type="NCBI Taxonomy" id="2545717"/>
    <lineage>
        <taxon>Bacteria</taxon>
        <taxon>Bacillati</taxon>
        <taxon>Actinomycetota</taxon>
        <taxon>Actinomycetes</taxon>
        <taxon>Mycobacteriales</taxon>
        <taxon>Nocardiaceae</taxon>
        <taxon>Nocardia</taxon>
    </lineage>
</organism>
<feature type="signal peptide" evidence="6">
    <location>
        <begin position="1"/>
        <end position="26"/>
    </location>
</feature>
<dbReference type="RefSeq" id="WP_150403443.1">
    <property type="nucleotide sequence ID" value="NZ_VXLC01000008.1"/>
</dbReference>
<feature type="chain" id="PRO_5024329872" evidence="6">
    <location>
        <begin position="27"/>
        <end position="483"/>
    </location>
</feature>
<comment type="caution">
    <text evidence="7">The sequence shown here is derived from an EMBL/GenBank/DDBJ whole genome shotgun (WGS) entry which is preliminary data.</text>
</comment>
<name>A0A5N0ECF1_9NOCA</name>
<keyword evidence="6" id="KW-0732">Signal</keyword>
<accession>A0A5N0ECF1</accession>
<dbReference type="EMBL" id="VXLC01000008">
    <property type="protein sequence ID" value="KAA8887112.1"/>
    <property type="molecule type" value="Genomic_DNA"/>
</dbReference>
<evidence type="ECO:0000256" key="2">
    <source>
        <dbReference type="ARBA" id="ARBA00022801"/>
    </source>
</evidence>
<evidence type="ECO:0000256" key="5">
    <source>
        <dbReference type="SAM" id="MobiDB-lite"/>
    </source>
</evidence>
<dbReference type="Pfam" id="PF00232">
    <property type="entry name" value="Glyco_hydro_1"/>
    <property type="match status" value="2"/>
</dbReference>
<dbReference type="Proteomes" id="UP000323876">
    <property type="component" value="Unassembled WGS sequence"/>
</dbReference>
<keyword evidence="2 7" id="KW-0378">Hydrolase</keyword>
<proteinExistence type="inferred from homology"/>
<evidence type="ECO:0000256" key="1">
    <source>
        <dbReference type="ARBA" id="ARBA00010838"/>
    </source>
</evidence>
<dbReference type="PANTHER" id="PTHR10353">
    <property type="entry name" value="GLYCOSYL HYDROLASE"/>
    <property type="match status" value="1"/>
</dbReference>
<evidence type="ECO:0000313" key="7">
    <source>
        <dbReference type="EMBL" id="KAA8887112.1"/>
    </source>
</evidence>
<gene>
    <name evidence="7" type="ORF">F3087_19575</name>
</gene>
<dbReference type="InterPro" id="IPR017853">
    <property type="entry name" value="GH"/>
</dbReference>
<dbReference type="Gene3D" id="3.20.20.80">
    <property type="entry name" value="Glycosidases"/>
    <property type="match status" value="2"/>
</dbReference>
<keyword evidence="8" id="KW-1185">Reference proteome</keyword>
<dbReference type="AlphaFoldDB" id="A0A5N0ECF1"/>
<dbReference type="GO" id="GO:0008422">
    <property type="term" value="F:beta-glucosidase activity"/>
    <property type="evidence" value="ECO:0007669"/>
    <property type="project" value="TreeGrafter"/>
</dbReference>
<protein>
    <submittedName>
        <fullName evidence="7">Glycoside hydrolase family 1 protein</fullName>
    </submittedName>
</protein>
<evidence type="ECO:0000313" key="8">
    <source>
        <dbReference type="Proteomes" id="UP000323876"/>
    </source>
</evidence>
<evidence type="ECO:0000256" key="3">
    <source>
        <dbReference type="ARBA" id="ARBA00023295"/>
    </source>
</evidence>
<evidence type="ECO:0000256" key="6">
    <source>
        <dbReference type="SAM" id="SignalP"/>
    </source>
</evidence>
<sequence>MRRWRRGAGALAVSMAALLVPGVSVAAPPEPVAGGALGPGFLWGVAASGFQSEGRAPVDGTPDLGSINSGSRNRVSPDNDAPDSNWVRYIEHHPEFDKYRSSIDFYDRYASDIDLAKSLGVKVFRIGIEWARLQPTSRLEWDADGFRFYDKVIAKIVSSGMRPMLTLDHWVYPGWAYDGAFHGKHSDTPDTGWDNPEMVDAWLTNMRKVVDRYAARNPLWVTINEPVAYIMHEVRNNATDQARMEDKVADAHNQIYDYIHQKRPDAQVTSNIGYVAGIDDQVNGPLFDKIRDRLDYIGVDYYFAYEPPASSPPATVRSIAAVGSPGMWNLPIRTEGIYYALQRYSRLAPGKPLFVVENGMPTENATSDDDNVPGTGNYNRSDHLRDTVYWLQRAKADGMNIIGYNYWSITDNYEWGSYSPRFGLYSVNVRDDPSLERHATKAVTTYTDTIAAGGVAPDYRPTRPPAGCQVVDPTPGCTDLNVP</sequence>
<feature type="region of interest" description="Disordered" evidence="5">
    <location>
        <begin position="54"/>
        <end position="79"/>
    </location>
</feature>
<dbReference type="InterPro" id="IPR001360">
    <property type="entry name" value="Glyco_hydro_1"/>
</dbReference>
<dbReference type="SUPFAM" id="SSF51445">
    <property type="entry name" value="(Trans)glycosidases"/>
    <property type="match status" value="1"/>
</dbReference>
<dbReference type="OrthoDB" id="9765195at2"/>
<dbReference type="GO" id="GO:0005975">
    <property type="term" value="P:carbohydrate metabolic process"/>
    <property type="evidence" value="ECO:0007669"/>
    <property type="project" value="InterPro"/>
</dbReference>
<comment type="similarity">
    <text evidence="1 4">Belongs to the glycosyl hydrolase 1 family.</text>
</comment>
<dbReference type="PRINTS" id="PR00131">
    <property type="entry name" value="GLHYDRLASE1"/>
</dbReference>
<feature type="compositionally biased region" description="Polar residues" evidence="5">
    <location>
        <begin position="66"/>
        <end position="76"/>
    </location>
</feature>
<dbReference type="PANTHER" id="PTHR10353:SF36">
    <property type="entry name" value="LP05116P"/>
    <property type="match status" value="1"/>
</dbReference>